<dbReference type="SMART" id="SM00369">
    <property type="entry name" value="LRR_TYP"/>
    <property type="match status" value="4"/>
</dbReference>
<comment type="caution">
    <text evidence="15">The sequence shown here is derived from an EMBL/GenBank/DDBJ whole genome shotgun (WGS) entry which is preliminary data.</text>
</comment>
<keyword evidence="4" id="KW-0433">Leucine-rich repeat</keyword>
<keyword evidence="12" id="KW-0325">Glycoprotein</keyword>
<dbReference type="PANTHER" id="PTHR24365">
    <property type="entry name" value="TOLL-LIKE RECEPTOR"/>
    <property type="match status" value="1"/>
</dbReference>
<evidence type="ECO:0000256" key="12">
    <source>
        <dbReference type="ARBA" id="ARBA00023180"/>
    </source>
</evidence>
<dbReference type="SMART" id="SM00082">
    <property type="entry name" value="LRRCT"/>
    <property type="match status" value="1"/>
</dbReference>
<keyword evidence="6" id="KW-0732">Signal</keyword>
<evidence type="ECO:0000259" key="14">
    <source>
        <dbReference type="PROSITE" id="PS50104"/>
    </source>
</evidence>
<dbReference type="PROSITE" id="PS51450">
    <property type="entry name" value="LRR"/>
    <property type="match status" value="2"/>
</dbReference>
<dbReference type="GO" id="GO:0005886">
    <property type="term" value="C:plasma membrane"/>
    <property type="evidence" value="ECO:0007669"/>
    <property type="project" value="TreeGrafter"/>
</dbReference>
<keyword evidence="16" id="KW-1185">Reference proteome</keyword>
<evidence type="ECO:0000313" key="16">
    <source>
        <dbReference type="Proteomes" id="UP000683360"/>
    </source>
</evidence>
<dbReference type="InterPro" id="IPR001611">
    <property type="entry name" value="Leu-rich_rpt"/>
</dbReference>
<accession>A0A8S3V0Q3</accession>
<evidence type="ECO:0000256" key="2">
    <source>
        <dbReference type="ARBA" id="ARBA00009634"/>
    </source>
</evidence>
<evidence type="ECO:0000256" key="11">
    <source>
        <dbReference type="ARBA" id="ARBA00023170"/>
    </source>
</evidence>
<dbReference type="InterPro" id="IPR003591">
    <property type="entry name" value="Leu-rich_rpt_typical-subtyp"/>
</dbReference>
<feature type="transmembrane region" description="Helical" evidence="13">
    <location>
        <begin position="741"/>
        <end position="763"/>
    </location>
</feature>
<dbReference type="InterPro" id="IPR000483">
    <property type="entry name" value="Cys-rich_flank_reg_C"/>
</dbReference>
<reference evidence="15" key="1">
    <citation type="submission" date="2021-03" db="EMBL/GenBank/DDBJ databases">
        <authorList>
            <person name="Bekaert M."/>
        </authorList>
    </citation>
    <scope>NUCLEOTIDE SEQUENCE</scope>
</reference>
<dbReference type="SUPFAM" id="SSF52058">
    <property type="entry name" value="L domain-like"/>
    <property type="match status" value="2"/>
</dbReference>
<dbReference type="FunFam" id="3.40.50.10140:FF:000001">
    <property type="entry name" value="Toll-like receptor 2"/>
    <property type="match status" value="1"/>
</dbReference>
<comment type="similarity">
    <text evidence="2">Belongs to the Toll-like receptor family.</text>
</comment>
<dbReference type="GO" id="GO:0007165">
    <property type="term" value="P:signal transduction"/>
    <property type="evidence" value="ECO:0007669"/>
    <property type="project" value="InterPro"/>
</dbReference>
<dbReference type="SUPFAM" id="SSF52200">
    <property type="entry name" value="Toll/Interleukin receptor TIR domain"/>
    <property type="match status" value="1"/>
</dbReference>
<name>A0A8S3V0Q3_MYTED</name>
<evidence type="ECO:0000256" key="1">
    <source>
        <dbReference type="ARBA" id="ARBA00004479"/>
    </source>
</evidence>
<keyword evidence="10 13" id="KW-0472">Membrane</keyword>
<dbReference type="EMBL" id="CAJPWZ010002920">
    <property type="protein sequence ID" value="CAG2247981.1"/>
    <property type="molecule type" value="Genomic_DNA"/>
</dbReference>
<evidence type="ECO:0000256" key="7">
    <source>
        <dbReference type="ARBA" id="ARBA00022737"/>
    </source>
</evidence>
<dbReference type="OrthoDB" id="6160824at2759"/>
<evidence type="ECO:0000256" key="8">
    <source>
        <dbReference type="ARBA" id="ARBA00022859"/>
    </source>
</evidence>
<evidence type="ECO:0000256" key="10">
    <source>
        <dbReference type="ARBA" id="ARBA00023136"/>
    </source>
</evidence>
<protein>
    <recommendedName>
        <fullName evidence="14">TIR domain-containing protein</fullName>
    </recommendedName>
</protein>
<dbReference type="Gene3D" id="3.40.50.10140">
    <property type="entry name" value="Toll/interleukin-1 receptor homology (TIR) domain"/>
    <property type="match status" value="1"/>
</dbReference>
<dbReference type="Pfam" id="PF13855">
    <property type="entry name" value="LRR_8"/>
    <property type="match status" value="1"/>
</dbReference>
<dbReference type="GO" id="GO:0045087">
    <property type="term" value="P:innate immune response"/>
    <property type="evidence" value="ECO:0007669"/>
    <property type="project" value="UniProtKB-KW"/>
</dbReference>
<dbReference type="InterPro" id="IPR035897">
    <property type="entry name" value="Toll_tir_struct_dom_sf"/>
</dbReference>
<dbReference type="InterPro" id="IPR032675">
    <property type="entry name" value="LRR_dom_sf"/>
</dbReference>
<evidence type="ECO:0000313" key="15">
    <source>
        <dbReference type="EMBL" id="CAG2247981.1"/>
    </source>
</evidence>
<keyword evidence="3" id="KW-0399">Innate immunity</keyword>
<dbReference type="PANTHER" id="PTHR24365:SF530">
    <property type="entry name" value="MSTPROX-RELATED"/>
    <property type="match status" value="1"/>
</dbReference>
<dbReference type="Gene3D" id="3.80.10.10">
    <property type="entry name" value="Ribonuclease Inhibitor"/>
    <property type="match status" value="4"/>
</dbReference>
<evidence type="ECO:0000256" key="6">
    <source>
        <dbReference type="ARBA" id="ARBA00022729"/>
    </source>
</evidence>
<dbReference type="AlphaFoldDB" id="A0A8S3V0Q3"/>
<comment type="subcellular location">
    <subcellularLocation>
        <location evidence="1">Membrane</location>
        <topology evidence="1">Single-pass type I membrane protein</topology>
    </subcellularLocation>
</comment>
<dbReference type="SMART" id="SM00255">
    <property type="entry name" value="TIR"/>
    <property type="match status" value="1"/>
</dbReference>
<keyword evidence="7" id="KW-0677">Repeat</keyword>
<organism evidence="15 16">
    <name type="scientific">Mytilus edulis</name>
    <name type="common">Blue mussel</name>
    <dbReference type="NCBI Taxonomy" id="6550"/>
    <lineage>
        <taxon>Eukaryota</taxon>
        <taxon>Metazoa</taxon>
        <taxon>Spiralia</taxon>
        <taxon>Lophotrochozoa</taxon>
        <taxon>Mollusca</taxon>
        <taxon>Bivalvia</taxon>
        <taxon>Autobranchia</taxon>
        <taxon>Pteriomorphia</taxon>
        <taxon>Mytilida</taxon>
        <taxon>Mytiloidea</taxon>
        <taxon>Mytilidae</taxon>
        <taxon>Mytilinae</taxon>
        <taxon>Mytilus</taxon>
    </lineage>
</organism>
<evidence type="ECO:0000256" key="9">
    <source>
        <dbReference type="ARBA" id="ARBA00022989"/>
    </source>
</evidence>
<gene>
    <name evidence="15" type="ORF">MEDL_59878</name>
</gene>
<dbReference type="PROSITE" id="PS50104">
    <property type="entry name" value="TIR"/>
    <property type="match status" value="1"/>
</dbReference>
<dbReference type="Proteomes" id="UP000683360">
    <property type="component" value="Unassembled WGS sequence"/>
</dbReference>
<keyword evidence="9 13" id="KW-1133">Transmembrane helix</keyword>
<evidence type="ECO:0000256" key="5">
    <source>
        <dbReference type="ARBA" id="ARBA00022692"/>
    </source>
</evidence>
<keyword evidence="5 13" id="KW-0812">Transmembrane</keyword>
<dbReference type="PRINTS" id="PR00019">
    <property type="entry name" value="LEURICHRPT"/>
</dbReference>
<dbReference type="GO" id="GO:0038023">
    <property type="term" value="F:signaling receptor activity"/>
    <property type="evidence" value="ECO:0007669"/>
    <property type="project" value="TreeGrafter"/>
</dbReference>
<dbReference type="InterPro" id="IPR000157">
    <property type="entry name" value="TIR_dom"/>
</dbReference>
<dbReference type="PRINTS" id="PR01537">
    <property type="entry name" value="INTRLKN1R1F"/>
</dbReference>
<evidence type="ECO:0000256" key="4">
    <source>
        <dbReference type="ARBA" id="ARBA00022614"/>
    </source>
</evidence>
<keyword evidence="8" id="KW-0391">Immunity</keyword>
<proteinExistence type="inferred from homology"/>
<keyword evidence="11" id="KW-0675">Receptor</keyword>
<evidence type="ECO:0000256" key="13">
    <source>
        <dbReference type="SAM" id="Phobius"/>
    </source>
</evidence>
<evidence type="ECO:0000256" key="3">
    <source>
        <dbReference type="ARBA" id="ARBA00022588"/>
    </source>
</evidence>
<dbReference type="Pfam" id="PF01582">
    <property type="entry name" value="TIR"/>
    <property type="match status" value="1"/>
</dbReference>
<sequence length="936" mass="108271">MKLQHADGYWLYIFKTLSETDNFKHSSHCIQSDLLSSIETNMIIKAFLLLSILFKIVSSDISCSTEPKCRCILLEDGIYADCSGRQLNSSPTFNENVTSINLSFNYLIYPPSNENLPESLQNLNVSNNLIYTLSFDTEKISFWKITGLKFLDLSSNKLLIDEPFFFPNMFSNFSLLELLDISGNVIPEKGFPELHNVMAPLISLRFLSLDIFESITFGRSFERLSNLKSLRLTGVCNTSRTFIIMEDFFLYLPFLEYLDISTLEVWTSMYNNTGSPCYCSFTSIYRGAIGKLTNLKYLDISNNRYLGLCGFRNITYDLNLTNIKIFKARNLYCQDSRSVTLYCDDIRTLRNTSLEELYIDGNNIDIGQSGILTYLPSSLLILSISENRWVAGLYTWYPYDNLINLVSIDISNMNNHQMSQNGAARFPCCLYFLGDVTCEKSRIKTVSGDNTTGTCSYTPQHYNDYIQSSKSVDIFDNPDPWRCSYPLGDVDVHYILVPENVKSIVMNNSRMGYAIRWTIFNTLSIINLTLSNNQFYSFIGPICNATNLKFLDLSGNRCSSLTPYFLNTLPSLETLLLNNNLLGLAGTLQNKNAVFVFGSLTNLLYLDLSSNKLSLLSKNIFWNLQKIRLINLKDNLLTDFNINVKHMPDLTLIDLSKNQILYLSKNAMDGIGQRTSWNLKIDLSKNPFICSCDSRLFLKWLQKHQLVFKGFSKYQCSNSTNHEPLIDAVLSLDKTCSTHTALIIVCLVLIITFLVCLIIAILYRNKWKIKYWYYIAKRNYFQYDYMRLEERQNYKFDVFLSYADEERIFAIMELTKQLEENENFRLCIHERDFIPGCDIADNIVNAIHNSRKVIFVVTPAFLKSKWCIYELNMAYMEYVVSRQGVNCMIMVIKEKIKERDIPRKMYDIMKDESYLTFPDEEEDKEAFWERLIDSLR</sequence>
<feature type="domain" description="TIR" evidence="14">
    <location>
        <begin position="794"/>
        <end position="935"/>
    </location>
</feature>